<accession>A0AAW0JQU3</accession>
<protein>
    <submittedName>
        <fullName evidence="1">Uncharacterized protein</fullName>
    </submittedName>
</protein>
<gene>
    <name evidence="1" type="ORF">CFP56_030277</name>
</gene>
<evidence type="ECO:0000313" key="2">
    <source>
        <dbReference type="Proteomes" id="UP000237347"/>
    </source>
</evidence>
<sequence length="59" mass="6596">MSEISFKIILRCKDRNLHLLSGPNVHSADCRGLARILTTAINPTFYEVYTLDSPSSKSN</sequence>
<dbReference type="AlphaFoldDB" id="A0AAW0JQU3"/>
<organism evidence="1 2">
    <name type="scientific">Quercus suber</name>
    <name type="common">Cork oak</name>
    <dbReference type="NCBI Taxonomy" id="58331"/>
    <lineage>
        <taxon>Eukaryota</taxon>
        <taxon>Viridiplantae</taxon>
        <taxon>Streptophyta</taxon>
        <taxon>Embryophyta</taxon>
        <taxon>Tracheophyta</taxon>
        <taxon>Spermatophyta</taxon>
        <taxon>Magnoliopsida</taxon>
        <taxon>eudicotyledons</taxon>
        <taxon>Gunneridae</taxon>
        <taxon>Pentapetalae</taxon>
        <taxon>rosids</taxon>
        <taxon>fabids</taxon>
        <taxon>Fagales</taxon>
        <taxon>Fagaceae</taxon>
        <taxon>Quercus</taxon>
    </lineage>
</organism>
<dbReference type="Proteomes" id="UP000237347">
    <property type="component" value="Unassembled WGS sequence"/>
</dbReference>
<name>A0AAW0JQU3_QUESU</name>
<comment type="caution">
    <text evidence="1">The sequence shown here is derived from an EMBL/GenBank/DDBJ whole genome shotgun (WGS) entry which is preliminary data.</text>
</comment>
<proteinExistence type="predicted"/>
<keyword evidence="2" id="KW-1185">Reference proteome</keyword>
<evidence type="ECO:0000313" key="1">
    <source>
        <dbReference type="EMBL" id="KAK7828521.1"/>
    </source>
</evidence>
<dbReference type="EMBL" id="PKMF04000502">
    <property type="protein sequence ID" value="KAK7828521.1"/>
    <property type="molecule type" value="Genomic_DNA"/>
</dbReference>
<reference evidence="1 2" key="1">
    <citation type="journal article" date="2018" name="Sci. Data">
        <title>The draft genome sequence of cork oak.</title>
        <authorList>
            <person name="Ramos A.M."/>
            <person name="Usie A."/>
            <person name="Barbosa P."/>
            <person name="Barros P.M."/>
            <person name="Capote T."/>
            <person name="Chaves I."/>
            <person name="Simoes F."/>
            <person name="Abreu I."/>
            <person name="Carrasquinho I."/>
            <person name="Faro C."/>
            <person name="Guimaraes J.B."/>
            <person name="Mendonca D."/>
            <person name="Nobrega F."/>
            <person name="Rodrigues L."/>
            <person name="Saibo N.J.M."/>
            <person name="Varela M.C."/>
            <person name="Egas C."/>
            <person name="Matos J."/>
            <person name="Miguel C.M."/>
            <person name="Oliveira M.M."/>
            <person name="Ricardo C.P."/>
            <person name="Goncalves S."/>
        </authorList>
    </citation>
    <scope>NUCLEOTIDE SEQUENCE [LARGE SCALE GENOMIC DNA]</scope>
    <source>
        <strain evidence="2">cv. HL8</strain>
    </source>
</reference>